<evidence type="ECO:0000259" key="12">
    <source>
        <dbReference type="PROSITE" id="PS51184"/>
    </source>
</evidence>
<evidence type="ECO:0000259" key="9">
    <source>
        <dbReference type="PROSITE" id="PS50016"/>
    </source>
</evidence>
<feature type="domain" description="PHD-type" evidence="9">
    <location>
        <begin position="2189"/>
        <end position="2240"/>
    </location>
</feature>
<feature type="region of interest" description="Disordered" evidence="8">
    <location>
        <begin position="1470"/>
        <end position="1495"/>
    </location>
</feature>
<evidence type="ECO:0000256" key="1">
    <source>
        <dbReference type="ARBA" id="ARBA00004123"/>
    </source>
</evidence>
<evidence type="ECO:0000256" key="3">
    <source>
        <dbReference type="ARBA" id="ARBA00022737"/>
    </source>
</evidence>
<feature type="compositionally biased region" description="Low complexity" evidence="8">
    <location>
        <begin position="2136"/>
        <end position="2146"/>
    </location>
</feature>
<dbReference type="SUPFAM" id="SSF57903">
    <property type="entry name" value="FYVE/PHD zinc finger"/>
    <property type="match status" value="3"/>
</dbReference>
<dbReference type="GO" id="GO:0005634">
    <property type="term" value="C:nucleus"/>
    <property type="evidence" value="ECO:0007669"/>
    <property type="project" value="UniProtKB-SubCell"/>
</dbReference>
<dbReference type="Pfam" id="PF00628">
    <property type="entry name" value="PHD"/>
    <property type="match status" value="3"/>
</dbReference>
<feature type="region of interest" description="Disordered" evidence="8">
    <location>
        <begin position="1074"/>
        <end position="1097"/>
    </location>
</feature>
<dbReference type="SMART" id="SM01014">
    <property type="entry name" value="ARID"/>
    <property type="match status" value="1"/>
</dbReference>
<feature type="compositionally biased region" description="Basic and acidic residues" evidence="8">
    <location>
        <begin position="1911"/>
        <end position="1936"/>
    </location>
</feature>
<dbReference type="PROSITE" id="PS01359">
    <property type="entry name" value="ZF_PHD_1"/>
    <property type="match status" value="2"/>
</dbReference>
<feature type="domain" description="JmjN" evidence="11">
    <location>
        <begin position="11"/>
        <end position="52"/>
    </location>
</feature>
<evidence type="ECO:0000256" key="6">
    <source>
        <dbReference type="ARBA" id="ARBA00023242"/>
    </source>
</evidence>
<feature type="region of interest" description="Disordered" evidence="8">
    <location>
        <begin position="823"/>
        <end position="865"/>
    </location>
</feature>
<feature type="region of interest" description="Disordered" evidence="8">
    <location>
        <begin position="2136"/>
        <end position="2170"/>
    </location>
</feature>
<evidence type="ECO:0000259" key="10">
    <source>
        <dbReference type="PROSITE" id="PS51011"/>
    </source>
</evidence>
<dbReference type="SMART" id="SM00545">
    <property type="entry name" value="JmjN"/>
    <property type="match status" value="1"/>
</dbReference>
<dbReference type="PROSITE" id="PS51011">
    <property type="entry name" value="ARID"/>
    <property type="match status" value="1"/>
</dbReference>
<feature type="compositionally biased region" description="Low complexity" evidence="8">
    <location>
        <begin position="2681"/>
        <end position="2717"/>
    </location>
</feature>
<dbReference type="InterPro" id="IPR019786">
    <property type="entry name" value="Zinc_finger_PHD-type_CS"/>
</dbReference>
<dbReference type="Gene3D" id="2.60.120.650">
    <property type="entry name" value="Cupin"/>
    <property type="match status" value="1"/>
</dbReference>
<dbReference type="SMART" id="SM00501">
    <property type="entry name" value="BRIGHT"/>
    <property type="match status" value="1"/>
</dbReference>
<keyword evidence="6" id="KW-0539">Nucleus</keyword>
<dbReference type="InterPro" id="IPR004198">
    <property type="entry name" value="Znf_C5HC2"/>
</dbReference>
<dbReference type="GO" id="GO:0008270">
    <property type="term" value="F:zinc ion binding"/>
    <property type="evidence" value="ECO:0007669"/>
    <property type="project" value="UniProtKB-KW"/>
</dbReference>
<feature type="compositionally biased region" description="Basic and acidic residues" evidence="8">
    <location>
        <begin position="769"/>
        <end position="778"/>
    </location>
</feature>
<protein>
    <recommendedName>
        <fullName evidence="15">[Histone H3]-trimethyl-L-lysine(4) demethylase</fullName>
    </recommendedName>
</protein>
<dbReference type="PROSITE" id="PS51183">
    <property type="entry name" value="JMJN"/>
    <property type="match status" value="1"/>
</dbReference>
<dbReference type="Pfam" id="PF02373">
    <property type="entry name" value="JmjC"/>
    <property type="match status" value="1"/>
</dbReference>
<feature type="region of interest" description="Disordered" evidence="8">
    <location>
        <begin position="714"/>
        <end position="802"/>
    </location>
</feature>
<dbReference type="PANTHER" id="PTHR10694:SF133">
    <property type="entry name" value="LYSINE-SPECIFIC DEMETHYLASE JMJ17"/>
    <property type="match status" value="1"/>
</dbReference>
<dbReference type="CDD" id="cd16100">
    <property type="entry name" value="ARID"/>
    <property type="match status" value="1"/>
</dbReference>
<feature type="domain" description="PHD-type" evidence="9">
    <location>
        <begin position="2472"/>
        <end position="2529"/>
    </location>
</feature>
<feature type="domain" description="ARID" evidence="10">
    <location>
        <begin position="79"/>
        <end position="171"/>
    </location>
</feature>
<evidence type="ECO:0000256" key="5">
    <source>
        <dbReference type="ARBA" id="ARBA00022833"/>
    </source>
</evidence>
<dbReference type="InterPro" id="IPR013083">
    <property type="entry name" value="Znf_RING/FYVE/PHD"/>
</dbReference>
<dbReference type="InterPro" id="IPR003347">
    <property type="entry name" value="JmjC_dom"/>
</dbReference>
<dbReference type="SUPFAM" id="SSF51197">
    <property type="entry name" value="Clavaminate synthase-like"/>
    <property type="match status" value="1"/>
</dbReference>
<dbReference type="InterPro" id="IPR013637">
    <property type="entry name" value="Lys_sp_deMease-like_dom"/>
</dbReference>
<comment type="caution">
    <text evidence="13">The sequence shown here is derived from an EMBL/GenBank/DDBJ whole genome shotgun (WGS) entry which is preliminary data.</text>
</comment>
<dbReference type="InterPro" id="IPR011011">
    <property type="entry name" value="Znf_FYVE_PHD"/>
</dbReference>
<dbReference type="InterPro" id="IPR001965">
    <property type="entry name" value="Znf_PHD"/>
</dbReference>
<dbReference type="GO" id="GO:0003677">
    <property type="term" value="F:DNA binding"/>
    <property type="evidence" value="ECO:0007669"/>
    <property type="project" value="InterPro"/>
</dbReference>
<feature type="region of interest" description="Disordered" evidence="8">
    <location>
        <begin position="1512"/>
        <end position="1552"/>
    </location>
</feature>
<evidence type="ECO:0000256" key="8">
    <source>
        <dbReference type="SAM" id="MobiDB-lite"/>
    </source>
</evidence>
<dbReference type="PROSITE" id="PS50016">
    <property type="entry name" value="ZF_PHD_2"/>
    <property type="match status" value="3"/>
</dbReference>
<keyword evidence="2" id="KW-0479">Metal-binding</keyword>
<dbReference type="InterPro" id="IPR036431">
    <property type="entry name" value="ARID_dom_sf"/>
</dbReference>
<feature type="region of interest" description="Disordered" evidence="8">
    <location>
        <begin position="1870"/>
        <end position="1939"/>
    </location>
</feature>
<evidence type="ECO:0000256" key="2">
    <source>
        <dbReference type="ARBA" id="ARBA00022723"/>
    </source>
</evidence>
<dbReference type="Pfam" id="PF01388">
    <property type="entry name" value="ARID"/>
    <property type="match status" value="1"/>
</dbReference>
<accession>A0AAV1ICF1</accession>
<feature type="compositionally biased region" description="Acidic residues" evidence="8">
    <location>
        <begin position="791"/>
        <end position="802"/>
    </location>
</feature>
<keyword evidence="14" id="KW-1185">Reference proteome</keyword>
<dbReference type="Pfam" id="PF02928">
    <property type="entry name" value="zf-C5HC2"/>
    <property type="match status" value="1"/>
</dbReference>
<dbReference type="GO" id="GO:0032452">
    <property type="term" value="F:histone demethylase activity"/>
    <property type="evidence" value="ECO:0007669"/>
    <property type="project" value="TreeGrafter"/>
</dbReference>
<evidence type="ECO:0000259" key="11">
    <source>
        <dbReference type="PROSITE" id="PS51183"/>
    </source>
</evidence>
<dbReference type="InterPro" id="IPR001606">
    <property type="entry name" value="ARID_dom"/>
</dbReference>
<dbReference type="SUPFAM" id="SSF46774">
    <property type="entry name" value="ARID-like"/>
    <property type="match status" value="1"/>
</dbReference>
<dbReference type="PANTHER" id="PTHR10694">
    <property type="entry name" value="LYSINE-SPECIFIC DEMETHYLASE"/>
    <property type="match status" value="1"/>
</dbReference>
<dbReference type="InterPro" id="IPR019787">
    <property type="entry name" value="Znf_PHD-finger"/>
</dbReference>
<dbReference type="GO" id="GO:0000785">
    <property type="term" value="C:chromatin"/>
    <property type="evidence" value="ECO:0007669"/>
    <property type="project" value="TreeGrafter"/>
</dbReference>
<dbReference type="Gene3D" id="1.10.150.60">
    <property type="entry name" value="ARID DNA-binding domain"/>
    <property type="match status" value="1"/>
</dbReference>
<reference evidence="13 14" key="1">
    <citation type="submission" date="2023-10" db="EMBL/GenBank/DDBJ databases">
        <authorList>
            <person name="Maclean D."/>
            <person name="Macfadyen A."/>
        </authorList>
    </citation>
    <scope>NUCLEOTIDE SEQUENCE [LARGE SCALE GENOMIC DNA]</scope>
</reference>
<evidence type="ECO:0000313" key="13">
    <source>
        <dbReference type="EMBL" id="CAK0783649.1"/>
    </source>
</evidence>
<dbReference type="Pfam" id="PF08429">
    <property type="entry name" value="PLU-1"/>
    <property type="match status" value="3"/>
</dbReference>
<keyword evidence="5" id="KW-0862">Zinc</keyword>
<evidence type="ECO:0000256" key="4">
    <source>
        <dbReference type="ARBA" id="ARBA00022771"/>
    </source>
</evidence>
<evidence type="ECO:0000313" key="14">
    <source>
        <dbReference type="Proteomes" id="UP001314263"/>
    </source>
</evidence>
<feature type="compositionally biased region" description="Low complexity" evidence="8">
    <location>
        <begin position="1880"/>
        <end position="1904"/>
    </location>
</feature>
<gene>
    <name evidence="13" type="ORF">CVIRNUC_006848</name>
</gene>
<proteinExistence type="predicted"/>
<feature type="region of interest" description="Disordered" evidence="8">
    <location>
        <begin position="1645"/>
        <end position="1672"/>
    </location>
</feature>
<dbReference type="SMART" id="SM00249">
    <property type="entry name" value="PHD"/>
    <property type="match status" value="3"/>
</dbReference>
<dbReference type="EMBL" id="CAUYUE010000009">
    <property type="protein sequence ID" value="CAK0783649.1"/>
    <property type="molecule type" value="Genomic_DNA"/>
</dbReference>
<comment type="subcellular location">
    <subcellularLocation>
        <location evidence="1">Nucleus</location>
    </subcellularLocation>
</comment>
<evidence type="ECO:0000256" key="7">
    <source>
        <dbReference type="PROSITE-ProRule" id="PRU00146"/>
    </source>
</evidence>
<feature type="region of interest" description="Disordered" evidence="8">
    <location>
        <begin position="2680"/>
        <end position="2717"/>
    </location>
</feature>
<keyword evidence="3" id="KW-0677">Repeat</keyword>
<dbReference type="SMART" id="SM00558">
    <property type="entry name" value="JmjC"/>
    <property type="match status" value="1"/>
</dbReference>
<keyword evidence="4 7" id="KW-0863">Zinc-finger</keyword>
<dbReference type="GO" id="GO:0010468">
    <property type="term" value="P:regulation of gene expression"/>
    <property type="evidence" value="ECO:0007669"/>
    <property type="project" value="TreeGrafter"/>
</dbReference>
<evidence type="ECO:0008006" key="15">
    <source>
        <dbReference type="Google" id="ProtNLM"/>
    </source>
</evidence>
<dbReference type="InterPro" id="IPR003349">
    <property type="entry name" value="JmjN"/>
</dbReference>
<organism evidence="13 14">
    <name type="scientific">Coccomyxa viridis</name>
    <dbReference type="NCBI Taxonomy" id="1274662"/>
    <lineage>
        <taxon>Eukaryota</taxon>
        <taxon>Viridiplantae</taxon>
        <taxon>Chlorophyta</taxon>
        <taxon>core chlorophytes</taxon>
        <taxon>Trebouxiophyceae</taxon>
        <taxon>Trebouxiophyceae incertae sedis</taxon>
        <taxon>Coccomyxaceae</taxon>
        <taxon>Coccomyxa</taxon>
    </lineage>
</organism>
<dbReference type="Proteomes" id="UP001314263">
    <property type="component" value="Unassembled WGS sequence"/>
</dbReference>
<name>A0AAV1ICF1_9CHLO</name>
<sequence length="2717" mass="292413">MQQMKLNLSEAPTFRPSPEEFKDPFAYLSAIREQAESYGICKVVPPAGWAPPFAIDNQQFRFRTRIQSVNELQHTVDHAAALESFNRDYHGWLRSQGKPVKRPPQLAGEELDLAKLHRVVTRRGGYDRVCENRLWKEVARIMQIDDRSTNAVSALRSTYQKHLQPFEAYSKTKLDPGAYVLSKGKRPASERPVSKPDVASNAADDAAEAAEILGSLISMERSASLGQPPLKRIKLDAVDTTVQPGSAGIRVPDNIFTLNCELCKGGHHEAKIILCDQCDRGCHLFCLNPPLEEVPEGHWVCPLCIEAEAEGGAFRQGEEYSMSEFEQIAGDFQRQYFKDHDTSTGPVPWQAIEEAFWNIVEEGEEEVEVLYGADLDSTIFGSAFPTRTGRMQDSKYAESPWNLNNLPRLPGDDGNLLRHVEENIPGVMVPWVYVGMLFSSFAWHLEDHMFYSINYNHWGAPKRWYGVPSAAAHAFEDVFRTALPEQFERHPDLLFHLTAMLSPRTLLDHQVPVFAVLQEPGEFVITFPRAYHGGFNMGFNCAEAVNFAPPDWLRFGGAACQRYRSFRKPSLLSHEWLLFKAAAEEQSAQASFFVDLDMQRMLREELECRCRLWAEGCTRSRQVTQDTGLDEGDEDDAECVICHAYVRESAVECDCCPRRNTCLRHAGNLCECPPARWRLAFRHSMAQLEELHAAVRSRIPEGFAASMAKKAALPEAATPAQEPADAHEPLPQPAVKQEAAAASGRSSSPKAKRHRKERPPPLVRKTRAQLKEEAEEIARLTAPEPVPEPQPEPEQEPDLADDPDAMEALDAFSALAELADHAEKEEDVMASQQEAQARGLADADMPDVKHGAPLPNGHAHPHDEDLGLPDGAAEAAVGSAQAADVHKEVSVEDLLRNLKASRDEFVVRSKRLLELGGAKVTELEALIAQAEQFAWGPADITADISGLHSRLRDAKQWVAQVNTLGKTKGSLEELEPVVAWDPPPCYVSHFSKLREGYAAAKVWQQEAAEMMQKMEGVVELKALESLVSQASKLPVSLPDVKVLRERVALGRKLAEAIAAALPARRMEAIAAAPLGQRSRRAKAEPDAEPRASTPKPAEHEIITLQRLQEVQAQAAAAKVKVAEADALDAAVQIMEDFQARCQALIKSKPSMADLMKLDADAEQLPGIIPEMAALNKLLIKAQDWLAAAAGVSRQRAPLKRMREVLHAGQRLGVDIPEVERLRLDIRRREWEDAAKKALSGKQTLFSLQEMLSEAASKGAEGTPLADTLRRRIEVAEQWEQRGAQFLADAEEEKQSLEALEALAGEGNAMGVKLAELPQINAALAAAQAWAKSAASAAAPPSLRATHAKRPALSLVEKLLEQYDNIAVALPEARALQEKHAAAAAWAAQAQKALDRPQPFRDEDAARLQELADHGQAIGLNIPQLASLRDCLAALHWAARARALLASTEPETPPPKQAQPAAPAPALPIAASKPAAEAREASLQLPSAAEGGDSGSTAAAVAAAPLEATAVPAPLQLRLDTGRSSSAERDPYPSTPRQPIEVSVPDAPKLRNRTSIEQAPSLALQDDAMAQAANAAAAAAIGLGAPGVGQLATGEQLAPHFTPAPAESGAAIEDDAAVEGAAGLAAEPAARAVPAAAAAAAALTSKDANGSAPAAEIPTATGAARGDVAGDKSMPDLSQAAAALPEAAPAPDIPEQITQAYPAAAEALGPSQQITQQYPAPMEADEGGKEQLAAEADVSMAQQARQGDAAEGDAHDAAPMLRPDGKPLVAGSAIFTKVSPMKGKVTIEDYMSEFEGGAAAPAPDAQQLAAQLSGPWMKALLAGEDEAEGTDLFSALAPPAPAPPAPASAPEPSVQQENLFAFIDSVMQQAVPPSAEERAEAAAAVNTAEPEASAAQSPAAARQPRLSMKTEPGIKDDRCESEERRAAEAEARDDSQRRGLQPTLAQVGALAAEAQELPVDPQLKARLEDLVAAGEDWEARASGVLHPKKGPAAGRPSTMAEVEELLQEGKALGLQLRGLPRLISMMAQARSFNMRARRALHKGAEKPSYADVSLLADAAADLPVTSPLTESIMDIVNAAEDWLEAARKTVAKRNSGQKLGKCLQWMLASLDRALEQFTLRLQDEKRLYVRSQEARAAAAEPGEAPGEGAPGQPPGAQAGSAAARRKRAATSKSLDVETGGVEIFNENENALYCVCQQPYNVDTSMIECDSCHEWYHVKCVGLSQGAARSLKRYACPICTALKGQPGDLDAAIGRTKRTRRVERRQLAALVEDGAALPCVMPEIDVIAKIVTYYNRWQNAVDMTIRAHEHAVLIPENPAAAQLPELTRPAGRARISLLSQLGKSSLAMEVDAGVLGGRVLAALRAERWRTAAEGALRNPSRATVDHLCKLVKEAEDCGVTLNCDIVGATLAHRTGIAKAWLSRCRQVINDLFKPDKKDGELELLLEQAEGLAQEADGLQCNVTRDLEKLKDAVKLYCLCKLPHDGERPMLQCDACRDWFHWDCVGLTPPGDDEDDEEVAPADFQCPACCIKAHRPYAQLHKLPQHSRTALEQVFGAARLAQPCPERPPAAGAEAGGAAMHGYTNGSGYPIGLPAPNGAQASLPQMLSGLQYNAGQMQYQLPPGVVNSDGTLHPQAQILLAALAAQGHSAVLQQHLQQQPMLTLNMGPNMPNMPAHLAQQLPNTQATEQGQQPQQTTVIQLAPASSSQQQSGQTAAPGTA</sequence>
<dbReference type="CDD" id="cd15543">
    <property type="entry name" value="PHD_RSF1"/>
    <property type="match status" value="1"/>
</dbReference>
<feature type="domain" description="JmjC" evidence="12">
    <location>
        <begin position="395"/>
        <end position="564"/>
    </location>
</feature>
<feature type="domain" description="PHD-type" evidence="9">
    <location>
        <begin position="257"/>
        <end position="307"/>
    </location>
</feature>
<feature type="region of interest" description="Disordered" evidence="8">
    <location>
        <begin position="1719"/>
        <end position="1764"/>
    </location>
</feature>
<dbReference type="PROSITE" id="PS51184">
    <property type="entry name" value="JMJC"/>
    <property type="match status" value="1"/>
</dbReference>
<dbReference type="Pfam" id="PF02375">
    <property type="entry name" value="JmjN"/>
    <property type="match status" value="1"/>
</dbReference>
<dbReference type="Gene3D" id="3.30.40.10">
    <property type="entry name" value="Zinc/RING finger domain, C3HC4 (zinc finger)"/>
    <property type="match status" value="3"/>
</dbReference>